<evidence type="ECO:0000256" key="1">
    <source>
        <dbReference type="SAM" id="SignalP"/>
    </source>
</evidence>
<reference evidence="2 3" key="1">
    <citation type="submission" date="2015-10" db="EMBL/GenBank/DDBJ databases">
        <title>Full genome of DAOMC 229536 Phialocephala scopiformis, a fungal endophyte of spruce producing the potent anti-insectan compound rugulosin.</title>
        <authorList>
            <consortium name="DOE Joint Genome Institute"/>
            <person name="Walker A.K."/>
            <person name="Frasz S.L."/>
            <person name="Seifert K.A."/>
            <person name="Miller J.D."/>
            <person name="Mondo S.J."/>
            <person name="Labutti K."/>
            <person name="Lipzen A."/>
            <person name="Dockter R."/>
            <person name="Kennedy M."/>
            <person name="Grigoriev I.V."/>
            <person name="Spatafora J.W."/>
        </authorList>
    </citation>
    <scope>NUCLEOTIDE SEQUENCE [LARGE SCALE GENOMIC DNA]</scope>
    <source>
        <strain evidence="2 3">CBS 120377</strain>
    </source>
</reference>
<feature type="chain" id="PRO_5008267567" description="Secreted protein" evidence="1">
    <location>
        <begin position="40"/>
        <end position="117"/>
    </location>
</feature>
<dbReference type="RefSeq" id="XP_018067040.1">
    <property type="nucleotide sequence ID" value="XM_018215552.1"/>
</dbReference>
<dbReference type="EMBL" id="KQ947423">
    <property type="protein sequence ID" value="KUJ12685.1"/>
    <property type="molecule type" value="Genomic_DNA"/>
</dbReference>
<organism evidence="2 3">
    <name type="scientific">Mollisia scopiformis</name>
    <name type="common">Conifer needle endophyte fungus</name>
    <name type="synonym">Phialocephala scopiformis</name>
    <dbReference type="NCBI Taxonomy" id="149040"/>
    <lineage>
        <taxon>Eukaryota</taxon>
        <taxon>Fungi</taxon>
        <taxon>Dikarya</taxon>
        <taxon>Ascomycota</taxon>
        <taxon>Pezizomycotina</taxon>
        <taxon>Leotiomycetes</taxon>
        <taxon>Helotiales</taxon>
        <taxon>Mollisiaceae</taxon>
        <taxon>Mollisia</taxon>
    </lineage>
</organism>
<evidence type="ECO:0008006" key="4">
    <source>
        <dbReference type="Google" id="ProtNLM"/>
    </source>
</evidence>
<feature type="signal peptide" evidence="1">
    <location>
        <begin position="1"/>
        <end position="39"/>
    </location>
</feature>
<keyword evidence="1" id="KW-0732">Signal</keyword>
<sequence length="117" mass="13520">MYRPVQSSPVQSSSPYGYYYRSLVVWLSLLVMFLATCECAACGSQQASRRAVARRRVKYIQPWGAALLREAQKRRGYSIAVESRAVVLLILVFRNIQSRQQDKSAKWTLDQRIEEMK</sequence>
<dbReference type="KEGG" id="psco:LY89DRAFT_687655"/>
<evidence type="ECO:0000313" key="3">
    <source>
        <dbReference type="Proteomes" id="UP000070700"/>
    </source>
</evidence>
<evidence type="ECO:0000313" key="2">
    <source>
        <dbReference type="EMBL" id="KUJ12685.1"/>
    </source>
</evidence>
<keyword evidence="3" id="KW-1185">Reference proteome</keyword>
<gene>
    <name evidence="2" type="ORF">LY89DRAFT_687655</name>
</gene>
<dbReference type="Proteomes" id="UP000070700">
    <property type="component" value="Unassembled WGS sequence"/>
</dbReference>
<dbReference type="InParanoid" id="A0A194WXN0"/>
<dbReference type="GeneID" id="28825278"/>
<accession>A0A194WXN0</accession>
<dbReference type="AlphaFoldDB" id="A0A194WXN0"/>
<name>A0A194WXN0_MOLSC</name>
<protein>
    <recommendedName>
        <fullName evidence="4">Secreted protein</fullName>
    </recommendedName>
</protein>
<proteinExistence type="predicted"/>